<keyword evidence="2" id="KW-1185">Reference proteome</keyword>
<evidence type="ECO:0000313" key="2">
    <source>
        <dbReference type="Proteomes" id="UP001519460"/>
    </source>
</evidence>
<gene>
    <name evidence="1" type="ORF">BaRGS_00008287</name>
</gene>
<proteinExistence type="predicted"/>
<sequence length="61" mass="6477">IRLGEALPNSVYPNEKFGGSSSRHAVCRPPLESSDSVPGAECLDALLSERGFMSNRLSLAS</sequence>
<organism evidence="1 2">
    <name type="scientific">Batillaria attramentaria</name>
    <dbReference type="NCBI Taxonomy" id="370345"/>
    <lineage>
        <taxon>Eukaryota</taxon>
        <taxon>Metazoa</taxon>
        <taxon>Spiralia</taxon>
        <taxon>Lophotrochozoa</taxon>
        <taxon>Mollusca</taxon>
        <taxon>Gastropoda</taxon>
        <taxon>Caenogastropoda</taxon>
        <taxon>Sorbeoconcha</taxon>
        <taxon>Cerithioidea</taxon>
        <taxon>Batillariidae</taxon>
        <taxon>Batillaria</taxon>
    </lineage>
</organism>
<accession>A0ABD0LLQ9</accession>
<protein>
    <submittedName>
        <fullName evidence="1">Uncharacterized protein</fullName>
    </submittedName>
</protein>
<dbReference type="AlphaFoldDB" id="A0ABD0LLQ9"/>
<feature type="non-terminal residue" evidence="1">
    <location>
        <position position="1"/>
    </location>
</feature>
<dbReference type="Proteomes" id="UP001519460">
    <property type="component" value="Unassembled WGS sequence"/>
</dbReference>
<name>A0ABD0LLQ9_9CAEN</name>
<dbReference type="EMBL" id="JACVVK020000037">
    <property type="protein sequence ID" value="KAK7500380.1"/>
    <property type="molecule type" value="Genomic_DNA"/>
</dbReference>
<evidence type="ECO:0000313" key="1">
    <source>
        <dbReference type="EMBL" id="KAK7500380.1"/>
    </source>
</evidence>
<comment type="caution">
    <text evidence="1">The sequence shown here is derived from an EMBL/GenBank/DDBJ whole genome shotgun (WGS) entry which is preliminary data.</text>
</comment>
<reference evidence="1 2" key="1">
    <citation type="journal article" date="2023" name="Sci. Data">
        <title>Genome assembly of the Korean intertidal mud-creeper Batillaria attramentaria.</title>
        <authorList>
            <person name="Patra A.K."/>
            <person name="Ho P.T."/>
            <person name="Jun S."/>
            <person name="Lee S.J."/>
            <person name="Kim Y."/>
            <person name="Won Y.J."/>
        </authorList>
    </citation>
    <scope>NUCLEOTIDE SEQUENCE [LARGE SCALE GENOMIC DNA]</scope>
    <source>
        <strain evidence="1">Wonlab-2016</strain>
    </source>
</reference>